<evidence type="ECO:0000259" key="1">
    <source>
        <dbReference type="Pfam" id="PF13474"/>
    </source>
</evidence>
<dbReference type="OrthoDB" id="9812295at2"/>
<dbReference type="Gene3D" id="3.10.450.50">
    <property type="match status" value="1"/>
</dbReference>
<dbReference type="EMBL" id="PCDP01000038">
    <property type="protein sequence ID" value="PZM12041.1"/>
    <property type="molecule type" value="Genomic_DNA"/>
</dbReference>
<keyword evidence="3" id="KW-1185">Reference proteome</keyword>
<dbReference type="SUPFAM" id="SSF54427">
    <property type="entry name" value="NTF2-like"/>
    <property type="match status" value="1"/>
</dbReference>
<organism evidence="2 3">
    <name type="scientific">Rhizobium tubonense</name>
    <dbReference type="NCBI Taxonomy" id="484088"/>
    <lineage>
        <taxon>Bacteria</taxon>
        <taxon>Pseudomonadati</taxon>
        <taxon>Pseudomonadota</taxon>
        <taxon>Alphaproteobacteria</taxon>
        <taxon>Hyphomicrobiales</taxon>
        <taxon>Rhizobiaceae</taxon>
        <taxon>Rhizobium/Agrobacterium group</taxon>
        <taxon>Rhizobium</taxon>
    </lineage>
</organism>
<dbReference type="Proteomes" id="UP000248925">
    <property type="component" value="Unassembled WGS sequence"/>
</dbReference>
<dbReference type="RefSeq" id="WP_111161657.1">
    <property type="nucleotide sequence ID" value="NZ_PCDP01000038.1"/>
</dbReference>
<dbReference type="Pfam" id="PF13474">
    <property type="entry name" value="SnoaL_3"/>
    <property type="match status" value="1"/>
</dbReference>
<name>A0A2W4CGY8_9HYPH</name>
<evidence type="ECO:0000313" key="3">
    <source>
        <dbReference type="Proteomes" id="UP000248925"/>
    </source>
</evidence>
<feature type="domain" description="SnoaL-like" evidence="1">
    <location>
        <begin position="14"/>
        <end position="133"/>
    </location>
</feature>
<proteinExistence type="predicted"/>
<comment type="caution">
    <text evidence="2">The sequence shown here is derived from an EMBL/GenBank/DDBJ whole genome shotgun (WGS) entry which is preliminary data.</text>
</comment>
<gene>
    <name evidence="2" type="ORF">CPY51_18205</name>
</gene>
<dbReference type="InterPro" id="IPR037401">
    <property type="entry name" value="SnoaL-like"/>
</dbReference>
<reference evidence="2 3" key="1">
    <citation type="journal article" date="2018" name="Sci. Rep.">
        <title>Rhizobium tumorigenes sp. nov., a novel plant tumorigenic bacterium isolated from cane gall tumors on thornless blackberry.</title>
        <authorList>
            <person name="Kuzmanovi N."/>
            <person name="Smalla K."/>
            <person name="Gronow S."/>
            <person name="PuBawska J."/>
        </authorList>
    </citation>
    <scope>NUCLEOTIDE SEQUENCE [LARGE SCALE GENOMIC DNA]</scope>
    <source>
        <strain evidence="2 3">CCBAU 85046</strain>
    </source>
</reference>
<dbReference type="InterPro" id="IPR032710">
    <property type="entry name" value="NTF2-like_dom_sf"/>
</dbReference>
<accession>A0A2W4CGY8</accession>
<dbReference type="AlphaFoldDB" id="A0A2W4CGY8"/>
<sequence length="147" mass="15521">MDNTIGGKTEQAEINATLQRWGQAMGGKDAAAAVAELTDDVIQFTLAAPLSFEGKSAEGLAAWFTTWDGPIGGEVRDGRLTAGDTAAFWSGLMHMTGTKTDGVKVDLWFRQTLGLVKTGGKWKIAHIHTSVPFAMDGSGLAELGLKP</sequence>
<protein>
    <submittedName>
        <fullName evidence="2">DUF4440 domain-containing protein</fullName>
    </submittedName>
</protein>
<evidence type="ECO:0000313" key="2">
    <source>
        <dbReference type="EMBL" id="PZM12041.1"/>
    </source>
</evidence>